<evidence type="ECO:0000256" key="3">
    <source>
        <dbReference type="ARBA" id="ARBA00006683"/>
    </source>
</evidence>
<dbReference type="EMBL" id="AP014808">
    <property type="protein sequence ID" value="BAQ56412.1"/>
    <property type="molecule type" value="Genomic_DNA"/>
</dbReference>
<sequence>MEQEQEQTDNTIDLTQLLQLCRRHIWALILWSVGLALVGWGIANFVISPKYTASAQILVNQKSNKNDPNTAYITQQANMQLVNTYKDIVTSHVILKDASDRLTNPVRVVKKAKPAKYKTTDNGRKVLVRKAQPAVIERDSKAYSVSAAQLAKSVSVATQQQSQVFSVSAKADTPEKAKAEANAVARSFRDQIPNIMNINNVTIVAPATNGVQSSPNVKMFTLAGFVIGLVLTFAVILIREMTNTTVRDDTYLTQDLGLTNLGHVSHFHVSSSFKLIKKNNNKPAAKREQRKRRRV</sequence>
<feature type="transmembrane region" description="Helical" evidence="12">
    <location>
        <begin position="25"/>
        <end position="47"/>
    </location>
</feature>
<keyword evidence="6 12" id="KW-0812">Transmembrane</keyword>
<comment type="function">
    <text evidence="11">Required for CpsD phosphorylation. Involved in the regulation of capsular polysaccharide biosynthesis. May be part of a complex that directs the coordinated polymerization and export to the cell surface of the capsular polysaccharide.</text>
</comment>
<dbReference type="GO" id="GO:0000271">
    <property type="term" value="P:polysaccharide biosynthetic process"/>
    <property type="evidence" value="ECO:0007669"/>
    <property type="project" value="UniProtKB-KW"/>
</dbReference>
<organism evidence="14 15">
    <name type="scientific">Lactobacillus acetotolerans</name>
    <dbReference type="NCBI Taxonomy" id="1600"/>
    <lineage>
        <taxon>Bacteria</taxon>
        <taxon>Bacillati</taxon>
        <taxon>Bacillota</taxon>
        <taxon>Bacilli</taxon>
        <taxon>Lactobacillales</taxon>
        <taxon>Lactobacillaceae</taxon>
        <taxon>Lactobacillus</taxon>
    </lineage>
</organism>
<proteinExistence type="inferred from homology"/>
<feature type="transmembrane region" description="Helical" evidence="12">
    <location>
        <begin position="219"/>
        <end position="238"/>
    </location>
</feature>
<evidence type="ECO:0000256" key="4">
    <source>
        <dbReference type="ARBA" id="ARBA00020739"/>
    </source>
</evidence>
<reference evidence="14 15" key="1">
    <citation type="submission" date="2015-03" db="EMBL/GenBank/DDBJ databases">
        <title>Complete genome sequence of Lactobacillus acetotolerans NBRC 13120.</title>
        <authorList>
            <person name="Toh H."/>
            <person name="Morita H."/>
            <person name="Fujita N."/>
        </authorList>
    </citation>
    <scope>NUCLEOTIDE SEQUENCE [LARGE SCALE GENOMIC DNA]</scope>
    <source>
        <strain evidence="14 15">NBRC 13120</strain>
    </source>
</reference>
<dbReference type="PANTHER" id="PTHR32309:SF13">
    <property type="entry name" value="FERRIC ENTEROBACTIN TRANSPORT PROTEIN FEPE"/>
    <property type="match status" value="1"/>
</dbReference>
<dbReference type="KEGG" id="lae:LBAT_0023"/>
<dbReference type="OrthoDB" id="2360475at2"/>
<dbReference type="Proteomes" id="UP000035709">
    <property type="component" value="Chromosome"/>
</dbReference>
<dbReference type="STRING" id="1600.LBAT_0023"/>
<evidence type="ECO:0000256" key="9">
    <source>
        <dbReference type="ARBA" id="ARBA00023136"/>
    </source>
</evidence>
<feature type="domain" description="Polysaccharide chain length determinant N-terminal" evidence="13">
    <location>
        <begin position="10"/>
        <end position="100"/>
    </location>
</feature>
<keyword evidence="7" id="KW-0972">Capsule biogenesis/degradation</keyword>
<keyword evidence="9 12" id="KW-0472">Membrane</keyword>
<dbReference type="InterPro" id="IPR050445">
    <property type="entry name" value="Bact_polysacc_biosynth/exp"/>
</dbReference>
<dbReference type="Pfam" id="PF02706">
    <property type="entry name" value="Wzz"/>
    <property type="match status" value="1"/>
</dbReference>
<evidence type="ECO:0000313" key="15">
    <source>
        <dbReference type="Proteomes" id="UP000035709"/>
    </source>
</evidence>
<evidence type="ECO:0000313" key="14">
    <source>
        <dbReference type="EMBL" id="BAQ56412.1"/>
    </source>
</evidence>
<comment type="subcellular location">
    <subcellularLocation>
        <location evidence="1">Cell membrane</location>
        <topology evidence="1">Multi-pass membrane protein</topology>
    </subcellularLocation>
</comment>
<evidence type="ECO:0000256" key="1">
    <source>
        <dbReference type="ARBA" id="ARBA00004651"/>
    </source>
</evidence>
<evidence type="ECO:0000256" key="7">
    <source>
        <dbReference type="ARBA" id="ARBA00022903"/>
    </source>
</evidence>
<dbReference type="PATRIC" id="fig|1600.4.peg.23"/>
<comment type="pathway">
    <text evidence="2">Capsule biogenesis; capsule polysaccharide biosynthesis.</text>
</comment>
<evidence type="ECO:0000256" key="10">
    <source>
        <dbReference type="ARBA" id="ARBA00023169"/>
    </source>
</evidence>
<keyword evidence="10" id="KW-0270">Exopolysaccharide synthesis</keyword>
<dbReference type="AlphaFoldDB" id="A0A0D6A0R9"/>
<dbReference type="GO" id="GO:0004713">
    <property type="term" value="F:protein tyrosine kinase activity"/>
    <property type="evidence" value="ECO:0007669"/>
    <property type="project" value="TreeGrafter"/>
</dbReference>
<dbReference type="PANTHER" id="PTHR32309">
    <property type="entry name" value="TYROSINE-PROTEIN KINASE"/>
    <property type="match status" value="1"/>
</dbReference>
<evidence type="ECO:0000256" key="2">
    <source>
        <dbReference type="ARBA" id="ARBA00005132"/>
    </source>
</evidence>
<protein>
    <recommendedName>
        <fullName evidence="4">Capsular polysaccharide biosynthesis protein CpsC</fullName>
    </recommendedName>
</protein>
<gene>
    <name evidence="14" type="ORF">LBAT_0023</name>
</gene>
<comment type="similarity">
    <text evidence="3">Belongs to the CpsC/CapA family.</text>
</comment>
<evidence type="ECO:0000256" key="12">
    <source>
        <dbReference type="SAM" id="Phobius"/>
    </source>
</evidence>
<evidence type="ECO:0000256" key="5">
    <source>
        <dbReference type="ARBA" id="ARBA00022475"/>
    </source>
</evidence>
<name>A0A0D6A0R9_9LACO</name>
<evidence type="ECO:0000259" key="13">
    <source>
        <dbReference type="Pfam" id="PF02706"/>
    </source>
</evidence>
<evidence type="ECO:0000256" key="6">
    <source>
        <dbReference type="ARBA" id="ARBA00022692"/>
    </source>
</evidence>
<keyword evidence="8 12" id="KW-1133">Transmembrane helix</keyword>
<evidence type="ECO:0000256" key="11">
    <source>
        <dbReference type="ARBA" id="ARBA00045736"/>
    </source>
</evidence>
<accession>A0A0D6A0R9</accession>
<evidence type="ECO:0000256" key="8">
    <source>
        <dbReference type="ARBA" id="ARBA00022989"/>
    </source>
</evidence>
<dbReference type="RefSeq" id="WP_060459004.1">
    <property type="nucleotide sequence ID" value="NZ_AP014808.1"/>
</dbReference>
<keyword evidence="5" id="KW-1003">Cell membrane</keyword>
<keyword evidence="15" id="KW-1185">Reference proteome</keyword>
<dbReference type="GO" id="GO:0005886">
    <property type="term" value="C:plasma membrane"/>
    <property type="evidence" value="ECO:0007669"/>
    <property type="project" value="UniProtKB-SubCell"/>
</dbReference>
<dbReference type="InterPro" id="IPR003856">
    <property type="entry name" value="LPS_length_determ_N"/>
</dbReference>